<feature type="coiled-coil region" evidence="1">
    <location>
        <begin position="43"/>
        <end position="138"/>
    </location>
</feature>
<keyword evidence="2" id="KW-0472">Membrane</keyword>
<keyword evidence="1" id="KW-0175">Coiled coil</keyword>
<dbReference type="RefSeq" id="WP_066735903.1">
    <property type="nucleotide sequence ID" value="NZ_JAJCIQ010000002.1"/>
</dbReference>
<evidence type="ECO:0000256" key="2">
    <source>
        <dbReference type="SAM" id="Phobius"/>
    </source>
</evidence>
<accession>A0ABS8DF04</accession>
<dbReference type="EMBL" id="JAJCIS010000002">
    <property type="protein sequence ID" value="MCB7387001.1"/>
    <property type="molecule type" value="Genomic_DNA"/>
</dbReference>
<dbReference type="Proteomes" id="UP001299546">
    <property type="component" value="Unassembled WGS sequence"/>
</dbReference>
<reference evidence="3 4" key="1">
    <citation type="submission" date="2021-10" db="EMBL/GenBank/DDBJ databases">
        <title>Collection of gut derived symbiotic bacterial strains cultured from healthy donors.</title>
        <authorList>
            <person name="Lin H."/>
            <person name="Littmann E."/>
            <person name="Kohout C."/>
            <person name="Pamer E.G."/>
        </authorList>
    </citation>
    <scope>NUCLEOTIDE SEQUENCE [LARGE SCALE GENOMIC DNA]</scope>
    <source>
        <strain evidence="3 4">DFI.1.165</strain>
    </source>
</reference>
<keyword evidence="2" id="KW-1133">Transmembrane helix</keyword>
<name>A0ABS8DF04_9FIRM</name>
<evidence type="ECO:0000313" key="4">
    <source>
        <dbReference type="Proteomes" id="UP001299546"/>
    </source>
</evidence>
<protein>
    <submittedName>
        <fullName evidence="3">Uncharacterized protein</fullName>
    </submittedName>
</protein>
<keyword evidence="2" id="KW-0812">Transmembrane</keyword>
<comment type="caution">
    <text evidence="3">The sequence shown here is derived from an EMBL/GenBank/DDBJ whole genome shotgun (WGS) entry which is preliminary data.</text>
</comment>
<evidence type="ECO:0000256" key="1">
    <source>
        <dbReference type="SAM" id="Coils"/>
    </source>
</evidence>
<sequence>MINNDTNLLLSMLEGHDAVEVATVLLCILILTVMVWKIKQKINQYLTSRLQHMEEEAQEKQKLFSLIEKCENRITELENRQAIDSSQSDIYIQTLKESIENLSKQVTQISQKLDSTNLELLNQKKESNETKVNELRDRLLQGYRYYTCASTNPSRTWNEMEADAFWKMFRDYENRGGNGYMHTDVEPAMRKLPITKLFDEAKE</sequence>
<proteinExistence type="predicted"/>
<organism evidence="3 4">
    <name type="scientific">Bariatricus massiliensis</name>
    <dbReference type="NCBI Taxonomy" id="1745713"/>
    <lineage>
        <taxon>Bacteria</taxon>
        <taxon>Bacillati</taxon>
        <taxon>Bacillota</taxon>
        <taxon>Clostridia</taxon>
        <taxon>Lachnospirales</taxon>
        <taxon>Lachnospiraceae</taxon>
        <taxon>Bariatricus</taxon>
    </lineage>
</organism>
<gene>
    <name evidence="3" type="ORF">LIZ65_06835</name>
</gene>
<feature type="transmembrane region" description="Helical" evidence="2">
    <location>
        <begin position="18"/>
        <end position="36"/>
    </location>
</feature>
<evidence type="ECO:0000313" key="3">
    <source>
        <dbReference type="EMBL" id="MCB7387001.1"/>
    </source>
</evidence>
<keyword evidence="4" id="KW-1185">Reference proteome</keyword>